<evidence type="ECO:0000313" key="2">
    <source>
        <dbReference type="EMBL" id="GII89838.1"/>
    </source>
</evidence>
<accession>A0A919V3U0</accession>
<dbReference type="EMBL" id="BOOW01000002">
    <property type="protein sequence ID" value="GII89838.1"/>
    <property type="molecule type" value="Genomic_DNA"/>
</dbReference>
<gene>
    <name evidence="2" type="ORF">Ssi02_00690</name>
</gene>
<name>A0A919V3U0_9ACTN</name>
<protein>
    <submittedName>
        <fullName evidence="2">Uncharacterized protein</fullName>
    </submittedName>
</protein>
<feature type="region of interest" description="Disordered" evidence="1">
    <location>
        <begin position="23"/>
        <end position="66"/>
    </location>
</feature>
<evidence type="ECO:0000313" key="3">
    <source>
        <dbReference type="Proteomes" id="UP000606172"/>
    </source>
</evidence>
<dbReference type="AlphaFoldDB" id="A0A919V3U0"/>
<organism evidence="2 3">
    <name type="scientific">Sinosporangium siamense</name>
    <dbReference type="NCBI Taxonomy" id="1367973"/>
    <lineage>
        <taxon>Bacteria</taxon>
        <taxon>Bacillati</taxon>
        <taxon>Actinomycetota</taxon>
        <taxon>Actinomycetes</taxon>
        <taxon>Streptosporangiales</taxon>
        <taxon>Streptosporangiaceae</taxon>
        <taxon>Sinosporangium</taxon>
    </lineage>
</organism>
<dbReference type="Proteomes" id="UP000606172">
    <property type="component" value="Unassembled WGS sequence"/>
</dbReference>
<sequence length="112" mass="12298">MTVGNHSPGFSFTLKLLKAHPHPRRVKGLGDTKRSREGPASLGELQTLQGGMHRGTSPVKPSSQVGDYNALNQHQAEQLGLNRANPTAHARSQRGCLATIFQLTLWTHLRNR</sequence>
<comment type="caution">
    <text evidence="2">The sequence shown here is derived from an EMBL/GenBank/DDBJ whole genome shotgun (WGS) entry which is preliminary data.</text>
</comment>
<proteinExistence type="predicted"/>
<reference evidence="2" key="1">
    <citation type="submission" date="2021-01" db="EMBL/GenBank/DDBJ databases">
        <title>Whole genome shotgun sequence of Sinosporangium siamense NBRC 109515.</title>
        <authorList>
            <person name="Komaki H."/>
            <person name="Tamura T."/>
        </authorList>
    </citation>
    <scope>NUCLEOTIDE SEQUENCE</scope>
    <source>
        <strain evidence="2">NBRC 109515</strain>
    </source>
</reference>
<evidence type="ECO:0000256" key="1">
    <source>
        <dbReference type="SAM" id="MobiDB-lite"/>
    </source>
</evidence>
<keyword evidence="3" id="KW-1185">Reference proteome</keyword>
<feature type="compositionally biased region" description="Basic and acidic residues" evidence="1">
    <location>
        <begin position="28"/>
        <end position="37"/>
    </location>
</feature>